<reference evidence="2" key="2">
    <citation type="submission" date="2015-01" db="EMBL/GenBank/DDBJ databases">
        <title>Evolutionary Origins and Diversification of the Mycorrhizal Mutualists.</title>
        <authorList>
            <consortium name="DOE Joint Genome Institute"/>
            <consortium name="Mycorrhizal Genomics Consortium"/>
            <person name="Kohler A."/>
            <person name="Kuo A."/>
            <person name="Nagy L.G."/>
            <person name="Floudas D."/>
            <person name="Copeland A."/>
            <person name="Barry K.W."/>
            <person name="Cichocki N."/>
            <person name="Veneault-Fourrey C."/>
            <person name="LaButti K."/>
            <person name="Lindquist E.A."/>
            <person name="Lipzen A."/>
            <person name="Lundell T."/>
            <person name="Morin E."/>
            <person name="Murat C."/>
            <person name="Riley R."/>
            <person name="Ohm R."/>
            <person name="Sun H."/>
            <person name="Tunlid A."/>
            <person name="Henrissat B."/>
            <person name="Grigoriev I.V."/>
            <person name="Hibbett D.S."/>
            <person name="Martin F."/>
        </authorList>
    </citation>
    <scope>NUCLEOTIDE SEQUENCE [LARGE SCALE GENOMIC DNA]</scope>
    <source>
        <strain evidence="2">Ve08.2h10</strain>
    </source>
</reference>
<evidence type="ECO:0000313" key="1">
    <source>
        <dbReference type="EMBL" id="KIK73628.1"/>
    </source>
</evidence>
<dbReference type="AlphaFoldDB" id="A0A0D0CDH7"/>
<dbReference type="Proteomes" id="UP000054538">
    <property type="component" value="Unassembled WGS sequence"/>
</dbReference>
<dbReference type="STRING" id="930991.A0A0D0CDH7"/>
<sequence length="71" mass="8130">LHEYQQLAGWVNWGLNVFPYLQPGLSVLYTKMSRKKKGFACICVNLQGVAELLWIANHLEQMEGKAVEIRP</sequence>
<dbReference type="HOGENOM" id="CLU_188061_0_0_1"/>
<reference evidence="1 2" key="1">
    <citation type="submission" date="2014-04" db="EMBL/GenBank/DDBJ databases">
        <authorList>
            <consortium name="DOE Joint Genome Institute"/>
            <person name="Kuo A."/>
            <person name="Kohler A."/>
            <person name="Jargeat P."/>
            <person name="Nagy L.G."/>
            <person name="Floudas D."/>
            <person name="Copeland A."/>
            <person name="Barry K.W."/>
            <person name="Cichocki N."/>
            <person name="Veneault-Fourrey C."/>
            <person name="LaButti K."/>
            <person name="Lindquist E.A."/>
            <person name="Lipzen A."/>
            <person name="Lundell T."/>
            <person name="Morin E."/>
            <person name="Murat C."/>
            <person name="Sun H."/>
            <person name="Tunlid A."/>
            <person name="Henrissat B."/>
            <person name="Grigoriev I.V."/>
            <person name="Hibbett D.S."/>
            <person name="Martin F."/>
            <person name="Nordberg H.P."/>
            <person name="Cantor M.N."/>
            <person name="Hua S.X."/>
        </authorList>
    </citation>
    <scope>NUCLEOTIDE SEQUENCE [LARGE SCALE GENOMIC DNA]</scope>
    <source>
        <strain evidence="1 2">Ve08.2h10</strain>
    </source>
</reference>
<protein>
    <submittedName>
        <fullName evidence="1">Uncharacterized protein</fullName>
    </submittedName>
</protein>
<organism evidence="1 2">
    <name type="scientific">Paxillus rubicundulus Ve08.2h10</name>
    <dbReference type="NCBI Taxonomy" id="930991"/>
    <lineage>
        <taxon>Eukaryota</taxon>
        <taxon>Fungi</taxon>
        <taxon>Dikarya</taxon>
        <taxon>Basidiomycota</taxon>
        <taxon>Agaricomycotina</taxon>
        <taxon>Agaricomycetes</taxon>
        <taxon>Agaricomycetidae</taxon>
        <taxon>Boletales</taxon>
        <taxon>Paxilineae</taxon>
        <taxon>Paxillaceae</taxon>
        <taxon>Paxillus</taxon>
    </lineage>
</organism>
<gene>
    <name evidence="1" type="ORF">PAXRUDRAFT_177923</name>
</gene>
<keyword evidence="2" id="KW-1185">Reference proteome</keyword>
<dbReference type="InParanoid" id="A0A0D0CDH7"/>
<name>A0A0D0CDH7_9AGAM</name>
<evidence type="ECO:0000313" key="2">
    <source>
        <dbReference type="Proteomes" id="UP000054538"/>
    </source>
</evidence>
<dbReference type="OrthoDB" id="198652at2759"/>
<accession>A0A0D0CDH7</accession>
<dbReference type="EMBL" id="KN829567">
    <property type="protein sequence ID" value="KIK73628.1"/>
    <property type="molecule type" value="Genomic_DNA"/>
</dbReference>
<feature type="non-terminal residue" evidence="1">
    <location>
        <position position="1"/>
    </location>
</feature>
<proteinExistence type="predicted"/>